<dbReference type="InterPro" id="IPR017144">
    <property type="entry name" value="Xaa-Arg_dipeptidase"/>
</dbReference>
<dbReference type="SUPFAM" id="SSF55031">
    <property type="entry name" value="Bacterial exopeptidase dimerisation domain"/>
    <property type="match status" value="1"/>
</dbReference>
<dbReference type="AlphaFoldDB" id="A0A7G5FDZ6"/>
<dbReference type="PANTHER" id="PTHR30575">
    <property type="entry name" value="PEPTIDASE M20"/>
    <property type="match status" value="1"/>
</dbReference>
<dbReference type="SUPFAM" id="SSF53187">
    <property type="entry name" value="Zn-dependent exopeptidases"/>
    <property type="match status" value="1"/>
</dbReference>
<gene>
    <name evidence="3" type="ORF">HW450_10915</name>
</gene>
<keyword evidence="4" id="KW-1185">Reference proteome</keyword>
<dbReference type="InterPro" id="IPR002933">
    <property type="entry name" value="Peptidase_M20"/>
</dbReference>
<dbReference type="Gene3D" id="3.30.70.360">
    <property type="match status" value="1"/>
</dbReference>
<dbReference type="InterPro" id="IPR036264">
    <property type="entry name" value="Bact_exopeptidase_dim_dom"/>
</dbReference>
<dbReference type="FunFam" id="3.30.70.360:FF:000004">
    <property type="entry name" value="Peptidase M20 domain-containing protein 2"/>
    <property type="match status" value="1"/>
</dbReference>
<dbReference type="GO" id="GO:0016805">
    <property type="term" value="F:dipeptidase activity"/>
    <property type="evidence" value="ECO:0007669"/>
    <property type="project" value="InterPro"/>
</dbReference>
<evidence type="ECO:0000313" key="3">
    <source>
        <dbReference type="EMBL" id="QMV84837.1"/>
    </source>
</evidence>
<dbReference type="GO" id="GO:0046657">
    <property type="term" value="P:folic acid catabolic process"/>
    <property type="evidence" value="ECO:0007669"/>
    <property type="project" value="TreeGrafter"/>
</dbReference>
<evidence type="ECO:0000256" key="1">
    <source>
        <dbReference type="PIRNR" id="PIRNR037226"/>
    </source>
</evidence>
<dbReference type="InterPro" id="IPR017439">
    <property type="entry name" value="Amidohydrolase"/>
</dbReference>
<dbReference type="NCBIfam" id="TIGR01891">
    <property type="entry name" value="amidohydrolases"/>
    <property type="match status" value="1"/>
</dbReference>
<name>A0A7G5FDZ6_9CORY</name>
<dbReference type="Proteomes" id="UP000515570">
    <property type="component" value="Chromosome"/>
</dbReference>
<dbReference type="InterPro" id="IPR011650">
    <property type="entry name" value="Peptidase_M20_dimer"/>
</dbReference>
<dbReference type="GO" id="GO:0005737">
    <property type="term" value="C:cytoplasm"/>
    <property type="evidence" value="ECO:0007669"/>
    <property type="project" value="TreeGrafter"/>
</dbReference>
<accession>A0A7G5FDZ6</accession>
<protein>
    <recommendedName>
        <fullName evidence="1">Peptidase M20 domain-containing protein 2</fullName>
    </recommendedName>
</protein>
<organism evidence="3 4">
    <name type="scientific">Corynebacterium hindlerae</name>
    <dbReference type="NCBI Taxonomy" id="699041"/>
    <lineage>
        <taxon>Bacteria</taxon>
        <taxon>Bacillati</taxon>
        <taxon>Actinomycetota</taxon>
        <taxon>Actinomycetes</taxon>
        <taxon>Mycobacteriales</taxon>
        <taxon>Corynebacteriaceae</taxon>
        <taxon>Corynebacterium</taxon>
    </lineage>
</organism>
<dbReference type="InterPro" id="IPR052030">
    <property type="entry name" value="Peptidase_M20/M20A_hydrolases"/>
</dbReference>
<sequence>MSEYQPSTEPVPPYAGYPQQLAKATAQLKESSAFSVEKREGAAPELMDALESKIDELSETIVGMSHFLHENPEVGFEEFKAQAKFKEYLEAHGLDVELGVYDVETSFESKISNGSGPTIAILSEYDALPNIGHACGHCVMGATGLGAYLALAKLVRENPDAFQGTVKFIGTPAEEGTSGKAVMIRGGAFKPEDMDAVLALHSYGYDLADQVWLGRRTLTVHFKGVPAHASSQPWMGRNALDAAALTYQGLAVLRQQIPPVDRIHAIITEGGTRQSIITEDSTMKFYVRSKYPDTLKDLSERVENVVKGAALMTGCGVEIAWDESPATLPVRTNNELVSRWVAAQRRRGRDPLPLGVVSETLAASTDFGNVSYRIPGIHPLIKVSPEDVALHTREMAEAAGSPAGDQAAIDGAFGLAAVALDFLNDEELRKAVSEEFEAAGGFIDAEEFLKN</sequence>
<evidence type="ECO:0000259" key="2">
    <source>
        <dbReference type="Pfam" id="PF07687"/>
    </source>
</evidence>
<dbReference type="PANTHER" id="PTHR30575:SF3">
    <property type="entry name" value="PEPTIDASE M20 DIMERISATION DOMAIN-CONTAINING PROTEIN"/>
    <property type="match status" value="1"/>
</dbReference>
<dbReference type="Gene3D" id="3.40.630.10">
    <property type="entry name" value="Zn peptidases"/>
    <property type="match status" value="1"/>
</dbReference>
<feature type="domain" description="Peptidase M20 dimerisation" evidence="2">
    <location>
        <begin position="216"/>
        <end position="308"/>
    </location>
</feature>
<reference evidence="3 4" key="1">
    <citation type="submission" date="2020-07" db="EMBL/GenBank/DDBJ databases">
        <title>non toxigenic Corynebacterium sp. nov from a clinical source.</title>
        <authorList>
            <person name="Bernier A.-M."/>
            <person name="Bernard K."/>
        </authorList>
    </citation>
    <scope>NUCLEOTIDE SEQUENCE [LARGE SCALE GENOMIC DNA]</scope>
    <source>
        <strain evidence="4">NML 93-0612</strain>
    </source>
</reference>
<evidence type="ECO:0000313" key="4">
    <source>
        <dbReference type="Proteomes" id="UP000515570"/>
    </source>
</evidence>
<dbReference type="PIRSF" id="PIRSF037226">
    <property type="entry name" value="Amidohydrolase_ACY1L2_prd"/>
    <property type="match status" value="1"/>
</dbReference>
<comment type="similarity">
    <text evidence="1">Belongs to the peptidase M20A family.</text>
</comment>
<dbReference type="Pfam" id="PF01546">
    <property type="entry name" value="Peptidase_M20"/>
    <property type="match status" value="1"/>
</dbReference>
<dbReference type="Pfam" id="PF07687">
    <property type="entry name" value="M20_dimer"/>
    <property type="match status" value="1"/>
</dbReference>
<proteinExistence type="inferred from homology"/>
<dbReference type="RefSeq" id="WP_182385644.1">
    <property type="nucleotide sequence ID" value="NZ_CP059833.1"/>
</dbReference>
<dbReference type="CDD" id="cd05672">
    <property type="entry name" value="M20_ACY1L2-like"/>
    <property type="match status" value="1"/>
</dbReference>
<dbReference type="GO" id="GO:0071713">
    <property type="term" value="F:para-aminobenzoyl-glutamate hydrolase activity"/>
    <property type="evidence" value="ECO:0007669"/>
    <property type="project" value="TreeGrafter"/>
</dbReference>
<dbReference type="EMBL" id="CP059833">
    <property type="protein sequence ID" value="QMV84837.1"/>
    <property type="molecule type" value="Genomic_DNA"/>
</dbReference>